<dbReference type="EMBL" id="JAUSUZ010000002">
    <property type="protein sequence ID" value="MDQ0371670.1"/>
    <property type="molecule type" value="Genomic_DNA"/>
</dbReference>
<dbReference type="AlphaFoldDB" id="A0AAE4AWL8"/>
<evidence type="ECO:0000313" key="1">
    <source>
        <dbReference type="EMBL" id="MDQ0363348.1"/>
    </source>
</evidence>
<dbReference type="Proteomes" id="UP001240236">
    <property type="component" value="Unassembled WGS sequence"/>
</dbReference>
<reference evidence="1 3" key="1">
    <citation type="submission" date="2023-07" db="EMBL/GenBank/DDBJ databases">
        <title>Sequencing the genomes of 1000 actinobacteria strains.</title>
        <authorList>
            <person name="Klenk H.-P."/>
        </authorList>
    </citation>
    <scope>NUCLEOTIDE SEQUENCE [LARGE SCALE GENOMIC DNA]</scope>
    <source>
        <strain evidence="1 3">DSM 44709</strain>
    </source>
</reference>
<protein>
    <submittedName>
        <fullName evidence="1">Uncharacterized protein</fullName>
    </submittedName>
</protein>
<proteinExistence type="predicted"/>
<evidence type="ECO:0000313" key="3">
    <source>
        <dbReference type="Proteomes" id="UP001240236"/>
    </source>
</evidence>
<accession>A0AAE4AWL8</accession>
<dbReference type="RefSeq" id="WP_307233905.1">
    <property type="nucleotide sequence ID" value="NZ_JAUSUZ010000001.1"/>
</dbReference>
<sequence>MSLVWTAWFSGVLTVMVATGPTSRRVYECHDGTWVRVTDDLHPTQSNTWEEHRIDPVPAASAVEVTLTALAAEEMAR</sequence>
<keyword evidence="3" id="KW-1185">Reference proteome</keyword>
<comment type="caution">
    <text evidence="1">The sequence shown here is derived from an EMBL/GenBank/DDBJ whole genome shotgun (WGS) entry which is preliminary data.</text>
</comment>
<name>A0AAE4AWL8_9ACTN</name>
<evidence type="ECO:0000313" key="2">
    <source>
        <dbReference type="EMBL" id="MDQ0371670.1"/>
    </source>
</evidence>
<gene>
    <name evidence="1" type="ORF">J2S42_000017</name>
    <name evidence="2" type="ORF">J2S42_008418</name>
</gene>
<dbReference type="EMBL" id="JAUSUZ010000001">
    <property type="protein sequence ID" value="MDQ0363348.1"/>
    <property type="molecule type" value="Genomic_DNA"/>
</dbReference>
<organism evidence="1 3">
    <name type="scientific">Catenuloplanes indicus</name>
    <dbReference type="NCBI Taxonomy" id="137267"/>
    <lineage>
        <taxon>Bacteria</taxon>
        <taxon>Bacillati</taxon>
        <taxon>Actinomycetota</taxon>
        <taxon>Actinomycetes</taxon>
        <taxon>Micromonosporales</taxon>
        <taxon>Micromonosporaceae</taxon>
        <taxon>Catenuloplanes</taxon>
    </lineage>
</organism>